<dbReference type="InterPro" id="IPR040839">
    <property type="entry name" value="MG4"/>
</dbReference>
<dbReference type="GO" id="GO:0005615">
    <property type="term" value="C:extracellular space"/>
    <property type="evidence" value="ECO:0007669"/>
    <property type="project" value="InterPro"/>
</dbReference>
<dbReference type="Gene3D" id="2.60.40.1940">
    <property type="match status" value="1"/>
</dbReference>
<feature type="signal peptide" evidence="12">
    <location>
        <begin position="1"/>
        <end position="20"/>
    </location>
</feature>
<dbReference type="Pfam" id="PF07677">
    <property type="entry name" value="A2M_recep"/>
    <property type="match status" value="1"/>
</dbReference>
<evidence type="ECO:0000256" key="9">
    <source>
        <dbReference type="ARBA" id="ARBA00057615"/>
    </source>
</evidence>
<evidence type="ECO:0000256" key="8">
    <source>
        <dbReference type="ARBA" id="ARBA00023180"/>
    </source>
</evidence>
<dbReference type="Pfam" id="PF17791">
    <property type="entry name" value="MG3"/>
    <property type="match status" value="1"/>
</dbReference>
<dbReference type="PROSITE" id="PS00477">
    <property type="entry name" value="ALPHA_2_MACROGLOBULIN"/>
    <property type="match status" value="1"/>
</dbReference>
<dbReference type="Pfam" id="PF17789">
    <property type="entry name" value="MG4"/>
    <property type="match status" value="1"/>
</dbReference>
<dbReference type="Pfam" id="PF00207">
    <property type="entry name" value="A2M"/>
    <property type="match status" value="1"/>
</dbReference>
<dbReference type="SUPFAM" id="SSF81296">
    <property type="entry name" value="E set domains"/>
    <property type="match status" value="1"/>
</dbReference>
<sequence>MHWGAVVLVIGAVASQLADGGYIFTAPKILRSETDALFRLTLTDVKEDGKVTVRLLKYNNDSIVLAEQEYDIKNGESAFLPFRVPEHLDSQAKIEVNGTFGSYVFGDKKEIDFQKSKNTILVQSDKALYKPGQKVQFRVLPINNELKPVTDVKATIYVTSPSDVRIAQWNDVSFEKGIVQRDFQLTEEPELGLWQIVVELPTQTVRQHFEVNEYVLPKFEVTIKPPSYVLADAKEITWKICAHYTFGQPVDGTLTVNVTYERYSWEKDDYPKINHTGPINGCYDMVVNTSLLRFNENYEIYKRISLVAQVNETGTGVTMNKTNFISRSFNPLELNFLDGEHGKNYFKPTMPFYGRLLVKKPDGVPVGGELVQLCLLSQSEEIKPRWWRTDRRLSCKNYTSDESGIIKFTIPPLKASVVTISVEAVAMNYETVKYDTYGVKINQPKSTLYLQAWYSASNNFIQVEPSKGPIPCAGKHSMRLRYTGEPDTQKQFHFQVMARGKILKDKVVDVAFKPDEAVPVDASFLVEEDLNETLPSNMAEGSVSTGSFEFELEPDYSYVPRVKVLAFYVRPDGEVIADSEQFEVEKCLQNNVTMRFGSEVVQPATSAAIHLNGSPRSYCGVGVVDKSVHLLKQDNQLTKDKVYDILKRLDITRYTWPKQASYDYCRKQLAKNPQQYKRNIWNGPRSSNVEYVDSITAFDESGVIVMSDLTLETRPCRKNIYDRPPYALAAPAIPGPRPLAFAAARPGPPPPPGAAFSNRVVGGLPGVPVALDSVAQNSPSVNIPAKSAVEVRTYFPETWLWDLKELDEHGELSFKEKIPHTITEWVGSTVCINSEDGIGVSDPAKIKAFQPFFASFNLPYSVVRGELVPVKVSVFNYLEKCLPVDLKLAESADYQIEGESETTLCVCGSKSQVHKFQIRPQTIGEVNLTVSAAGSQSDTACGEQPTEKVVARDAVTRPLIIEAEGFEKEETQSVFVCPKEDPAKNEFDLVLPEDLVEGSARAYVSVTGDIMGPAIKNLDSLVQVPTGCGEQNMVKFTPNVYVLDYLKATGKNQEEIERKAVNNLKTGYQRQQKYKHYDGSYSAFGNSDSSGSMFLTAFVVKSFKQAEKYVPIDAGNLNESIKWIITKQKTNGCFQNVGTVLSSGLKGKVNSTAPGALTAYVLTSLLEGGLADAQVVESALRCISAQRDPSAHNLALSAYAAALAGHESAKDYLEKLEAIAVHKGGLTYWSNAGKKGPSASADVETAAYAVLAYLKLNPEENLNKAQPIVRWMATKRNSRGGFPSTQDTVLGLQALSAFATFVSKDPVDITVKVDGNDVSESYNLKEDTKLVVQEKKVVNLPNKLTSEASGPGCALVSTTLKYNVHTAPKSEGFELTATPSQEATDCNDHKLNICIRYDGDQPSNMAVLELKLVSGYIPDEDHIYSLYREKDVKLKRHEVEKNQVNFYFEEITSENKCFDVRLHREFAIEDAKPATVKVYDYYEQENSNSVPYSLVASC</sequence>
<name>A0A224YJB7_9ACAR</name>
<dbReference type="InterPro" id="IPR047565">
    <property type="entry name" value="Alpha-macroglob_thiol-ester_cl"/>
</dbReference>
<dbReference type="Gene3D" id="2.60.40.690">
    <property type="entry name" value="Alpha-macroglobulin, receptor-binding domain"/>
    <property type="match status" value="1"/>
</dbReference>
<dbReference type="SMART" id="SM01359">
    <property type="entry name" value="A2M_N_2"/>
    <property type="match status" value="1"/>
</dbReference>
<dbReference type="InterPro" id="IPR013783">
    <property type="entry name" value="Ig-like_fold"/>
</dbReference>
<keyword evidence="4" id="KW-0646">Protease inhibitor</keyword>
<dbReference type="SUPFAM" id="SSF49410">
    <property type="entry name" value="Alpha-macroglobulin receptor domain"/>
    <property type="match status" value="1"/>
</dbReference>
<dbReference type="CDD" id="cd02897">
    <property type="entry name" value="A2M_2"/>
    <property type="match status" value="1"/>
</dbReference>
<evidence type="ECO:0000256" key="12">
    <source>
        <dbReference type="SAM" id="SignalP"/>
    </source>
</evidence>
<dbReference type="InterPro" id="IPR041555">
    <property type="entry name" value="MG3"/>
</dbReference>
<evidence type="ECO:0000256" key="6">
    <source>
        <dbReference type="ARBA" id="ARBA00022900"/>
    </source>
</evidence>
<organism evidence="16">
    <name type="scientific">Rhipicephalus zambeziensis</name>
    <dbReference type="NCBI Taxonomy" id="60191"/>
    <lineage>
        <taxon>Eukaryota</taxon>
        <taxon>Metazoa</taxon>
        <taxon>Ecdysozoa</taxon>
        <taxon>Arthropoda</taxon>
        <taxon>Chelicerata</taxon>
        <taxon>Arachnida</taxon>
        <taxon>Acari</taxon>
        <taxon>Parasitiformes</taxon>
        <taxon>Ixodida</taxon>
        <taxon>Ixodoidea</taxon>
        <taxon>Ixodidae</taxon>
        <taxon>Rhipicephalinae</taxon>
        <taxon>Rhipicephalus</taxon>
        <taxon>Rhipicephalus</taxon>
    </lineage>
</organism>
<dbReference type="InterPro" id="IPR041813">
    <property type="entry name" value="A2M_TED"/>
</dbReference>
<dbReference type="Gene3D" id="2.60.40.10">
    <property type="entry name" value="Immunoglobulins"/>
    <property type="match status" value="2"/>
</dbReference>
<comment type="function">
    <text evidence="9">Binds covalently through a thioester bond to the pathogen surface resulting in pathogen clearance.</text>
</comment>
<dbReference type="InterPro" id="IPR019742">
    <property type="entry name" value="MacrogloblnA2_CS"/>
</dbReference>
<dbReference type="SUPFAM" id="SSF48239">
    <property type="entry name" value="Terpenoid cyclases/Protein prenyltransferases"/>
    <property type="match status" value="1"/>
</dbReference>
<evidence type="ECO:0000259" key="13">
    <source>
        <dbReference type="SMART" id="SM01359"/>
    </source>
</evidence>
<comment type="subunit">
    <text evidence="10">Heterodimer of a TEP1-N chain and an TEP1-C chain non-covalently linked. Forms a complex composed of TEP1-N and TEP1-C heterodimer, LRIM1 and APL1C; the interaction stabilizes TEP1-N and TEP1-C heterodimer, prevents its binding to tissues while circulating in the hemolymph and protects the thioester bond from hydrolysis. Mature TEP1 and to a lesser extent full-length TEP1 interact with SPCLIP1; the interaction is induced by microbial infection.</text>
</comment>
<evidence type="ECO:0000313" key="16">
    <source>
        <dbReference type="EMBL" id="MAA17055.1"/>
    </source>
</evidence>
<dbReference type="InterPro" id="IPR011625">
    <property type="entry name" value="A2M_N_BRD"/>
</dbReference>
<evidence type="ECO:0000256" key="2">
    <source>
        <dbReference type="ARBA" id="ARBA00010952"/>
    </source>
</evidence>
<reference evidence="16" key="1">
    <citation type="journal article" date="2017" name="Parasit. Vectors">
        <title>Sialotranscriptomics of Rhipicephalus zambeziensis reveals intricate expression profiles of secretory proteins and suggests tight temporal transcriptional regulation during blood-feeding.</title>
        <authorList>
            <person name="de Castro M.H."/>
            <person name="de Klerk D."/>
            <person name="Pienaar R."/>
            <person name="Rees D.J.G."/>
            <person name="Mans B.J."/>
        </authorList>
    </citation>
    <scope>NUCLEOTIDE SEQUENCE</scope>
    <source>
        <tissue evidence="16">Salivary glands</tissue>
    </source>
</reference>
<keyword evidence="6" id="KW-0722">Serine protease inhibitor</keyword>
<dbReference type="Pfam" id="PF07703">
    <property type="entry name" value="A2M_BRD"/>
    <property type="match status" value="1"/>
</dbReference>
<dbReference type="PANTHER" id="PTHR11412">
    <property type="entry name" value="MACROGLOBULIN / COMPLEMENT"/>
    <property type="match status" value="1"/>
</dbReference>
<dbReference type="Gene3D" id="1.50.10.20">
    <property type="match status" value="1"/>
</dbReference>
<dbReference type="InterPro" id="IPR011626">
    <property type="entry name" value="Alpha-macroglobulin_TED"/>
</dbReference>
<dbReference type="PANTHER" id="PTHR11412:SF171">
    <property type="entry name" value="PREGNANCY ZONE PROTEIN-LIKE PROTEIN"/>
    <property type="match status" value="1"/>
</dbReference>
<evidence type="ECO:0000256" key="4">
    <source>
        <dbReference type="ARBA" id="ARBA00022690"/>
    </source>
</evidence>
<comment type="similarity">
    <text evidence="2">Belongs to the protease inhibitor I39 (alpha-2-macroglobulin) family.</text>
</comment>
<evidence type="ECO:0000256" key="1">
    <source>
        <dbReference type="ARBA" id="ARBA00004613"/>
    </source>
</evidence>
<dbReference type="SMART" id="SM01361">
    <property type="entry name" value="A2M_recep"/>
    <property type="match status" value="1"/>
</dbReference>
<evidence type="ECO:0000259" key="14">
    <source>
        <dbReference type="SMART" id="SM01360"/>
    </source>
</evidence>
<dbReference type="InterPro" id="IPR036595">
    <property type="entry name" value="A-macroglobulin_rcpt-bd_sf"/>
</dbReference>
<evidence type="ECO:0000256" key="10">
    <source>
        <dbReference type="ARBA" id="ARBA00063781"/>
    </source>
</evidence>
<dbReference type="InterPro" id="IPR001599">
    <property type="entry name" value="Macroglobln_a2"/>
</dbReference>
<evidence type="ECO:0000256" key="5">
    <source>
        <dbReference type="ARBA" id="ARBA00022729"/>
    </source>
</evidence>
<dbReference type="SMART" id="SM01360">
    <property type="entry name" value="A2M"/>
    <property type="match status" value="1"/>
</dbReference>
<dbReference type="Gene3D" id="6.20.50.160">
    <property type="match status" value="1"/>
</dbReference>
<evidence type="ECO:0000256" key="7">
    <source>
        <dbReference type="ARBA" id="ARBA00023157"/>
    </source>
</evidence>
<proteinExistence type="inferred from homology"/>
<dbReference type="Gene3D" id="2.60.40.1930">
    <property type="match status" value="2"/>
</dbReference>
<dbReference type="InterPro" id="IPR008930">
    <property type="entry name" value="Terpenoid_cyclase/PrenylTrfase"/>
</dbReference>
<dbReference type="InterPro" id="IPR014756">
    <property type="entry name" value="Ig_E-set"/>
</dbReference>
<dbReference type="FunFam" id="2.60.40.1930:FF:000001">
    <property type="entry name" value="CD109 isoform 3"/>
    <property type="match status" value="1"/>
</dbReference>
<dbReference type="SMART" id="SM01419">
    <property type="entry name" value="Thiol-ester_cl"/>
    <property type="match status" value="1"/>
</dbReference>
<dbReference type="EMBL" id="GFPF01005909">
    <property type="protein sequence ID" value="MAA17055.1"/>
    <property type="molecule type" value="Transcribed_RNA"/>
</dbReference>
<protein>
    <recommendedName>
        <fullName evidence="11">TEP1-F</fullName>
    </recommendedName>
</protein>
<feature type="domain" description="Alpha-macroglobulin receptor-binding" evidence="15">
    <location>
        <begin position="1403"/>
        <end position="1492"/>
    </location>
</feature>
<dbReference type="Pfam" id="PF07678">
    <property type="entry name" value="TED_complement"/>
    <property type="match status" value="1"/>
</dbReference>
<dbReference type="GO" id="GO:0004867">
    <property type="term" value="F:serine-type endopeptidase inhibitor activity"/>
    <property type="evidence" value="ECO:0007669"/>
    <property type="project" value="UniProtKB-KW"/>
</dbReference>
<accession>A0A224YJB7</accession>
<feature type="chain" id="PRO_5012940150" description="TEP1-F" evidence="12">
    <location>
        <begin position="21"/>
        <end position="1498"/>
    </location>
</feature>
<evidence type="ECO:0000256" key="11">
    <source>
        <dbReference type="ARBA" id="ARBA00078071"/>
    </source>
</evidence>
<dbReference type="InterPro" id="IPR009048">
    <property type="entry name" value="A-macroglobulin_rcpt-bd"/>
</dbReference>
<dbReference type="Pfam" id="PF01835">
    <property type="entry name" value="MG2"/>
    <property type="match status" value="1"/>
</dbReference>
<dbReference type="InterPro" id="IPR050473">
    <property type="entry name" value="A2M/Complement_sys"/>
</dbReference>
<dbReference type="Gene3D" id="2.60.120.1540">
    <property type="match status" value="1"/>
</dbReference>
<feature type="domain" description="Alpha-2-macroglobulin" evidence="14">
    <location>
        <begin position="798"/>
        <end position="888"/>
    </location>
</feature>
<dbReference type="FunFam" id="1.50.10.20:FF:000001">
    <property type="entry name" value="CD109 isoform 1"/>
    <property type="match status" value="1"/>
</dbReference>
<feature type="domain" description="Alpha-2-macroglobulin bait region" evidence="13">
    <location>
        <begin position="461"/>
        <end position="631"/>
    </location>
</feature>
<evidence type="ECO:0000256" key="3">
    <source>
        <dbReference type="ARBA" id="ARBA00022525"/>
    </source>
</evidence>
<keyword evidence="8" id="KW-0325">Glycoprotein</keyword>
<comment type="subcellular location">
    <subcellularLocation>
        <location evidence="1">Secreted</location>
    </subcellularLocation>
</comment>
<keyword evidence="7" id="KW-1015">Disulfide bond</keyword>
<dbReference type="Gene3D" id="2.20.130.20">
    <property type="match status" value="1"/>
</dbReference>
<evidence type="ECO:0000259" key="15">
    <source>
        <dbReference type="SMART" id="SM01361"/>
    </source>
</evidence>
<dbReference type="InterPro" id="IPR002890">
    <property type="entry name" value="MG2"/>
</dbReference>
<keyword evidence="5 12" id="KW-0732">Signal</keyword>
<keyword evidence="3" id="KW-0964">Secreted</keyword>